<feature type="compositionally biased region" description="Acidic residues" evidence="7">
    <location>
        <begin position="31"/>
        <end position="51"/>
    </location>
</feature>
<keyword evidence="2" id="KW-0963">Cytoplasm</keyword>
<dbReference type="PANTHER" id="PTHR33347">
    <property type="entry name" value="OSJNBA0091C07.3 PROTEIN"/>
    <property type="match status" value="1"/>
</dbReference>
<evidence type="ECO:0000256" key="3">
    <source>
        <dbReference type="ARBA" id="ARBA00022712"/>
    </source>
</evidence>
<evidence type="ECO:0000256" key="4">
    <source>
        <dbReference type="ARBA" id="ARBA00022864"/>
    </source>
</evidence>
<dbReference type="GO" id="GO:0005737">
    <property type="term" value="C:cytoplasm"/>
    <property type="evidence" value="ECO:0007669"/>
    <property type="project" value="UniProtKB-SubCell"/>
</dbReference>
<dbReference type="PANTHER" id="PTHR33347:SF31">
    <property type="entry name" value="PROTEIN SOB FIVE-LIKE 1"/>
    <property type="match status" value="1"/>
</dbReference>
<comment type="similarity">
    <text evidence="6">Belongs to the SOFL plant protein family.</text>
</comment>
<dbReference type="GO" id="GO:0009691">
    <property type="term" value="P:cytokinin biosynthetic process"/>
    <property type="evidence" value="ECO:0007669"/>
    <property type="project" value="UniProtKB-KW"/>
</dbReference>
<keyword evidence="3" id="KW-0203">Cytokinin biosynthesis</keyword>
<evidence type="ECO:0000313" key="9">
    <source>
        <dbReference type="Proteomes" id="UP001454036"/>
    </source>
</evidence>
<comment type="caution">
    <text evidence="8">The sequence shown here is derived from an EMBL/GenBank/DDBJ whole genome shotgun (WGS) entry which is preliminary data.</text>
</comment>
<dbReference type="InterPro" id="IPR044670">
    <property type="entry name" value="SOFL"/>
</dbReference>
<accession>A0AAV3P5V2</accession>
<dbReference type="GO" id="GO:0009736">
    <property type="term" value="P:cytokinin-activated signaling pathway"/>
    <property type="evidence" value="ECO:0007669"/>
    <property type="project" value="UniProtKB-KW"/>
</dbReference>
<evidence type="ECO:0000256" key="2">
    <source>
        <dbReference type="ARBA" id="ARBA00022490"/>
    </source>
</evidence>
<evidence type="ECO:0000256" key="5">
    <source>
        <dbReference type="ARBA" id="ARBA00023242"/>
    </source>
</evidence>
<protein>
    <submittedName>
        <fullName evidence="8">Uncharacterized protein</fullName>
    </submittedName>
</protein>
<organism evidence="8 9">
    <name type="scientific">Lithospermum erythrorhizon</name>
    <name type="common">Purple gromwell</name>
    <name type="synonym">Lithospermum officinale var. erythrorhizon</name>
    <dbReference type="NCBI Taxonomy" id="34254"/>
    <lineage>
        <taxon>Eukaryota</taxon>
        <taxon>Viridiplantae</taxon>
        <taxon>Streptophyta</taxon>
        <taxon>Embryophyta</taxon>
        <taxon>Tracheophyta</taxon>
        <taxon>Spermatophyta</taxon>
        <taxon>Magnoliopsida</taxon>
        <taxon>eudicotyledons</taxon>
        <taxon>Gunneridae</taxon>
        <taxon>Pentapetalae</taxon>
        <taxon>asterids</taxon>
        <taxon>lamiids</taxon>
        <taxon>Boraginales</taxon>
        <taxon>Boraginaceae</taxon>
        <taxon>Boraginoideae</taxon>
        <taxon>Lithospermeae</taxon>
        <taxon>Lithospermum</taxon>
    </lineage>
</organism>
<keyword evidence="5" id="KW-0539">Nucleus</keyword>
<evidence type="ECO:0000256" key="1">
    <source>
        <dbReference type="ARBA" id="ARBA00004496"/>
    </source>
</evidence>
<dbReference type="Proteomes" id="UP001454036">
    <property type="component" value="Unassembled WGS sequence"/>
</dbReference>
<feature type="compositionally biased region" description="Basic and acidic residues" evidence="7">
    <location>
        <begin position="96"/>
        <end position="113"/>
    </location>
</feature>
<name>A0AAV3P5V2_LITER</name>
<reference evidence="8 9" key="1">
    <citation type="submission" date="2024-01" db="EMBL/GenBank/DDBJ databases">
        <title>The complete chloroplast genome sequence of Lithospermum erythrorhizon: insights into the phylogenetic relationship among Boraginaceae species and the maternal lineages of purple gromwells.</title>
        <authorList>
            <person name="Okada T."/>
            <person name="Watanabe K."/>
        </authorList>
    </citation>
    <scope>NUCLEOTIDE SEQUENCE [LARGE SCALE GENOMIC DNA]</scope>
</reference>
<comment type="subcellular location">
    <subcellularLocation>
        <location evidence="1">Cytoplasm</location>
    </subcellularLocation>
</comment>
<proteinExistence type="inferred from homology"/>
<feature type="region of interest" description="Disordered" evidence="7">
    <location>
        <begin position="1"/>
        <end position="126"/>
    </location>
</feature>
<evidence type="ECO:0000256" key="7">
    <source>
        <dbReference type="SAM" id="MobiDB-lite"/>
    </source>
</evidence>
<gene>
    <name evidence="8" type="ORF">LIER_05591</name>
</gene>
<keyword evidence="9" id="KW-1185">Reference proteome</keyword>
<dbReference type="EMBL" id="BAABME010000773">
    <property type="protein sequence ID" value="GAA0145383.1"/>
    <property type="molecule type" value="Genomic_DNA"/>
</dbReference>
<sequence length="126" mass="13965">MESSKSIGEAEKCESSESGWTMYIGSPMGNSEDDNNGDGEVDDKYEEESYDEAVNAYGKDDDSDDSMASDASSWPPNDGKYLEENKVVGRQGSKFKKPDIDVPVKKNRPESRKNKVRKNQQVGAKN</sequence>
<keyword evidence="4" id="KW-0932">Cytokinin signaling pathway</keyword>
<evidence type="ECO:0000256" key="6">
    <source>
        <dbReference type="ARBA" id="ARBA00024199"/>
    </source>
</evidence>
<evidence type="ECO:0000313" key="8">
    <source>
        <dbReference type="EMBL" id="GAA0145383.1"/>
    </source>
</evidence>
<dbReference type="AlphaFoldDB" id="A0AAV3P5V2"/>